<keyword evidence="2" id="KW-1185">Reference proteome</keyword>
<evidence type="ECO:0000313" key="2">
    <source>
        <dbReference type="Proteomes" id="UP000319576"/>
    </source>
</evidence>
<dbReference type="AlphaFoldDB" id="A0A517XSK1"/>
<proteinExistence type="predicted"/>
<evidence type="ECO:0000313" key="1">
    <source>
        <dbReference type="EMBL" id="QDU20490.1"/>
    </source>
</evidence>
<name>A0A517XSK1_9BACT</name>
<dbReference type="Proteomes" id="UP000319576">
    <property type="component" value="Chromosome"/>
</dbReference>
<accession>A0A517XSK1</accession>
<organism evidence="1 2">
    <name type="scientific">Urbifossiella limnaea</name>
    <dbReference type="NCBI Taxonomy" id="2528023"/>
    <lineage>
        <taxon>Bacteria</taxon>
        <taxon>Pseudomonadati</taxon>
        <taxon>Planctomycetota</taxon>
        <taxon>Planctomycetia</taxon>
        <taxon>Gemmatales</taxon>
        <taxon>Gemmataceae</taxon>
        <taxon>Urbifossiella</taxon>
    </lineage>
</organism>
<gene>
    <name evidence="1" type="ORF">ETAA1_24420</name>
</gene>
<sequence>MNLDQLYPYLVPGLLNPDWEPACVPVGHGVWVQLFEDTTSANGIVHAAVSPDQLASAGLSAGDAHEQALANLVRFADDSPDLSIQMLGEVGDPVHFLLYCDHPRAAACLLLPDLYEQACDLLKTSEVCAVVPQRESLVVLPKRDRAYREMMVAKLRELEADARRPISFGLFELTADGVSEFHEA</sequence>
<dbReference type="KEGG" id="uli:ETAA1_24420"/>
<dbReference type="EMBL" id="CP036273">
    <property type="protein sequence ID" value="QDU20490.1"/>
    <property type="molecule type" value="Genomic_DNA"/>
</dbReference>
<protein>
    <submittedName>
        <fullName evidence="1">Uncharacterized protein</fullName>
    </submittedName>
</protein>
<dbReference type="RefSeq" id="WP_145238123.1">
    <property type="nucleotide sequence ID" value="NZ_CP036273.1"/>
</dbReference>
<reference evidence="1 2" key="1">
    <citation type="submission" date="2019-02" db="EMBL/GenBank/DDBJ databases">
        <title>Deep-cultivation of Planctomycetes and their phenomic and genomic characterization uncovers novel biology.</title>
        <authorList>
            <person name="Wiegand S."/>
            <person name="Jogler M."/>
            <person name="Boedeker C."/>
            <person name="Pinto D."/>
            <person name="Vollmers J."/>
            <person name="Rivas-Marin E."/>
            <person name="Kohn T."/>
            <person name="Peeters S.H."/>
            <person name="Heuer A."/>
            <person name="Rast P."/>
            <person name="Oberbeckmann S."/>
            <person name="Bunk B."/>
            <person name="Jeske O."/>
            <person name="Meyerdierks A."/>
            <person name="Storesund J.E."/>
            <person name="Kallscheuer N."/>
            <person name="Luecker S."/>
            <person name="Lage O.M."/>
            <person name="Pohl T."/>
            <person name="Merkel B.J."/>
            <person name="Hornburger P."/>
            <person name="Mueller R.-W."/>
            <person name="Bruemmer F."/>
            <person name="Labrenz M."/>
            <person name="Spormann A.M."/>
            <person name="Op den Camp H."/>
            <person name="Overmann J."/>
            <person name="Amann R."/>
            <person name="Jetten M.S.M."/>
            <person name="Mascher T."/>
            <person name="Medema M.H."/>
            <person name="Devos D.P."/>
            <person name="Kaster A.-K."/>
            <person name="Ovreas L."/>
            <person name="Rohde M."/>
            <person name="Galperin M.Y."/>
            <person name="Jogler C."/>
        </authorList>
    </citation>
    <scope>NUCLEOTIDE SEQUENCE [LARGE SCALE GENOMIC DNA]</scope>
    <source>
        <strain evidence="1 2">ETA_A1</strain>
    </source>
</reference>